<dbReference type="Proteomes" id="UP000012169">
    <property type="component" value="Segment"/>
</dbReference>
<keyword evidence="2" id="KW-1185">Reference proteome</keyword>
<gene>
    <name evidence="1" type="ORF">PhiS1_03</name>
</gene>
<dbReference type="EMBL" id="JX173487">
    <property type="protein sequence ID" value="AFO12292.1"/>
    <property type="molecule type" value="Genomic_DNA"/>
</dbReference>
<protein>
    <submittedName>
        <fullName evidence="1">Uncharacterized protein</fullName>
    </submittedName>
</protein>
<name>M4H449_9CAUD</name>
<dbReference type="RefSeq" id="YP_007869880.1">
    <property type="nucleotide sequence ID" value="NC_021062.1"/>
</dbReference>
<accession>M4H449</accession>
<proteinExistence type="predicted"/>
<evidence type="ECO:0000313" key="1">
    <source>
        <dbReference type="EMBL" id="AFO12292.1"/>
    </source>
</evidence>
<reference evidence="1 2" key="1">
    <citation type="journal article" date="2012" name="J. Virol.">
        <title>Genome sequence of the broad-host-range Pseudomonas phage ?-S1.</title>
        <authorList>
            <person name="Sillankorva S."/>
            <person name="Kropinski A.M."/>
            <person name="Azeredo J."/>
        </authorList>
    </citation>
    <scope>NUCLEOTIDE SEQUENCE [LARGE SCALE GENOMIC DNA]</scope>
</reference>
<evidence type="ECO:0000313" key="2">
    <source>
        <dbReference type="Proteomes" id="UP000012169"/>
    </source>
</evidence>
<dbReference type="GeneID" id="15301997"/>
<dbReference type="KEGG" id="vg:15301997"/>
<organism evidence="1 2">
    <name type="scientific">Pseudomonas phage Phi-S1</name>
    <dbReference type="NCBI Taxonomy" id="1204538"/>
    <lineage>
        <taxon>Viruses</taxon>
        <taxon>Duplodnaviria</taxon>
        <taxon>Heunggongvirae</taxon>
        <taxon>Uroviricota</taxon>
        <taxon>Caudoviricetes</taxon>
        <taxon>Autographivirales</taxon>
        <taxon>Autotranscriptaviridae</taxon>
        <taxon>Studiervirinae</taxon>
        <taxon>Pifdecavirus</taxon>
        <taxon>Pifdecavirus PhiS1</taxon>
    </lineage>
</organism>
<sequence>MTVKGLFRHCKSCQAHFKATGTNPQLHFECKCIYLPFNHQ</sequence>